<name>A0A6J5QYF7_9CAUD</name>
<dbReference type="EMBL" id="LR797156">
    <property type="protein sequence ID" value="CAB4189689.1"/>
    <property type="molecule type" value="Genomic_DNA"/>
</dbReference>
<proteinExistence type="predicted"/>
<gene>
    <name evidence="1" type="ORF">UFOVP1193_11</name>
</gene>
<protein>
    <submittedName>
        <fullName evidence="1">Uncharacterized protein</fullName>
    </submittedName>
</protein>
<accession>A0A6J5QYF7</accession>
<organism evidence="1">
    <name type="scientific">uncultured Caudovirales phage</name>
    <dbReference type="NCBI Taxonomy" id="2100421"/>
    <lineage>
        <taxon>Viruses</taxon>
        <taxon>Duplodnaviria</taxon>
        <taxon>Heunggongvirae</taxon>
        <taxon>Uroviricota</taxon>
        <taxon>Caudoviricetes</taxon>
        <taxon>Peduoviridae</taxon>
        <taxon>Maltschvirus</taxon>
        <taxon>Maltschvirus maltsch</taxon>
    </lineage>
</organism>
<sequence>MTQRFEITIKFTVDKDMVPGMFHKADDWVAFISHEFMRQTHYHPVIEVISSKEGQSNEAWSTEIGSSN</sequence>
<evidence type="ECO:0000313" key="1">
    <source>
        <dbReference type="EMBL" id="CAB4189689.1"/>
    </source>
</evidence>
<reference evidence="1" key="1">
    <citation type="submission" date="2020-05" db="EMBL/GenBank/DDBJ databases">
        <authorList>
            <person name="Chiriac C."/>
            <person name="Salcher M."/>
            <person name="Ghai R."/>
            <person name="Kavagutti S V."/>
        </authorList>
    </citation>
    <scope>NUCLEOTIDE SEQUENCE</scope>
</reference>